<feature type="domain" description="KANL3/Tex30 alpha/beta hydrolase-like" evidence="1">
    <location>
        <begin position="16"/>
        <end position="210"/>
    </location>
</feature>
<dbReference type="PANTHER" id="PTHR13136:SF11">
    <property type="entry name" value="TESTIS-EXPRESSED PROTEIN 30"/>
    <property type="match status" value="1"/>
</dbReference>
<name>A0A0P1HAC1_9RHOB</name>
<dbReference type="EMBL" id="CYSR01000022">
    <property type="protein sequence ID" value="CUI00305.1"/>
    <property type="molecule type" value="Genomic_DNA"/>
</dbReference>
<protein>
    <submittedName>
        <fullName evidence="2">Alpha/beta hydrolase family protein</fullName>
    </submittedName>
</protein>
<reference evidence="2 3" key="1">
    <citation type="submission" date="2015-09" db="EMBL/GenBank/DDBJ databases">
        <authorList>
            <consortium name="Swine Surveillance"/>
        </authorList>
    </citation>
    <scope>NUCLEOTIDE SEQUENCE [LARGE SCALE GENOMIC DNA]</scope>
    <source>
        <strain evidence="2 3">CECT 8399</strain>
    </source>
</reference>
<evidence type="ECO:0000259" key="1">
    <source>
        <dbReference type="Pfam" id="PF20408"/>
    </source>
</evidence>
<dbReference type="STRING" id="1396826.PHA8399_02432"/>
<dbReference type="InterPro" id="IPR046879">
    <property type="entry name" value="KANL3/Tex30_Abhydrolase"/>
</dbReference>
<evidence type="ECO:0000313" key="3">
    <source>
        <dbReference type="Proteomes" id="UP000051326"/>
    </source>
</evidence>
<dbReference type="SUPFAM" id="SSF53474">
    <property type="entry name" value="alpha/beta-Hydrolases"/>
    <property type="match status" value="1"/>
</dbReference>
<dbReference type="GO" id="GO:0016787">
    <property type="term" value="F:hydrolase activity"/>
    <property type="evidence" value="ECO:0007669"/>
    <property type="project" value="UniProtKB-KW"/>
</dbReference>
<proteinExistence type="predicted"/>
<dbReference type="InterPro" id="IPR026555">
    <property type="entry name" value="NSL3/Tex30"/>
</dbReference>
<sequence>MSEPKFLLNGDAPGGTTLLLAHGAGAAMDTPFMTAMAEGLAARGLRVVRFEFAYMAGRRSGGPKRPPPKIELLQEEFRTAIEAIACGGPLFIGGKSMGGRVASLIADDLWAQNRIRGLVCLGYPFHPPNKPEQLRTAHLAGLKTPALICQGTRDPFGTQAEAASYDLSDAVSFFWLSDGDHDLKPRKRVTGLTQDQHLETAAEEIARWVKAAV</sequence>
<evidence type="ECO:0000313" key="2">
    <source>
        <dbReference type="EMBL" id="CUI00305.1"/>
    </source>
</evidence>
<dbReference type="Pfam" id="PF20408">
    <property type="entry name" value="Abhydrolase_11"/>
    <property type="match status" value="1"/>
</dbReference>
<dbReference type="Proteomes" id="UP000051326">
    <property type="component" value="Unassembled WGS sequence"/>
</dbReference>
<dbReference type="AlphaFoldDB" id="A0A0P1HAC1"/>
<organism evidence="2 3">
    <name type="scientific">Leisingera aquaemixtae</name>
    <dbReference type="NCBI Taxonomy" id="1396826"/>
    <lineage>
        <taxon>Bacteria</taxon>
        <taxon>Pseudomonadati</taxon>
        <taxon>Pseudomonadota</taxon>
        <taxon>Alphaproteobacteria</taxon>
        <taxon>Rhodobacterales</taxon>
        <taxon>Roseobacteraceae</taxon>
        <taxon>Leisingera</taxon>
    </lineage>
</organism>
<gene>
    <name evidence="2" type="ORF">PHA8399_02432</name>
</gene>
<dbReference type="Gene3D" id="3.40.50.1820">
    <property type="entry name" value="alpha/beta hydrolase"/>
    <property type="match status" value="1"/>
</dbReference>
<dbReference type="PANTHER" id="PTHR13136">
    <property type="entry name" value="TESTIS DEVELOPMENT PROTEIN PRTD"/>
    <property type="match status" value="1"/>
</dbReference>
<keyword evidence="2" id="KW-0378">Hydrolase</keyword>
<dbReference type="InterPro" id="IPR029058">
    <property type="entry name" value="AB_hydrolase_fold"/>
</dbReference>
<dbReference type="RefSeq" id="WP_058286388.1">
    <property type="nucleotide sequence ID" value="NZ_CYSR01000022.1"/>
</dbReference>
<accession>A0A0P1HAC1</accession>